<feature type="non-terminal residue" evidence="1">
    <location>
        <position position="1"/>
    </location>
</feature>
<evidence type="ECO:0000313" key="1">
    <source>
        <dbReference type="EMBL" id="KAJ3809499.1"/>
    </source>
</evidence>
<protein>
    <submittedName>
        <fullName evidence="1">Uncharacterized protein</fullName>
    </submittedName>
</protein>
<accession>A0ACC1TXI1</accession>
<dbReference type="Proteomes" id="UP001163835">
    <property type="component" value="Unassembled WGS sequence"/>
</dbReference>
<keyword evidence="2" id="KW-1185">Reference proteome</keyword>
<organism evidence="1 2">
    <name type="scientific">Lentinula aff. lateritia</name>
    <dbReference type="NCBI Taxonomy" id="2804960"/>
    <lineage>
        <taxon>Eukaryota</taxon>
        <taxon>Fungi</taxon>
        <taxon>Dikarya</taxon>
        <taxon>Basidiomycota</taxon>
        <taxon>Agaricomycotina</taxon>
        <taxon>Agaricomycetes</taxon>
        <taxon>Agaricomycetidae</taxon>
        <taxon>Agaricales</taxon>
        <taxon>Marasmiineae</taxon>
        <taxon>Omphalotaceae</taxon>
        <taxon>Lentinula</taxon>
    </lineage>
</organism>
<sequence length="230" mass="24380">ALKGTLITLFALLAKLVAHSAKSGATPPGLSPLFGPLLFGLGALPGDLISLSPSSASPTSTYTAYLRSVHATEHCLLSFIRWQDTPTSLGGGGSGAGGIPGRLKEWIKDYPRTLSGHARVLAIADLLGSGGFRNREQHSLGPRKGAQTIRVLPVRRTVPVYDRDLVRSSARWGLPSYAAVGGLFTNSLPGNKEWGRVSPPVQVSQGKMPVRYSDSYRKKMNILPGVEPGS</sequence>
<gene>
    <name evidence="1" type="ORF">F5876DRAFT_2158</name>
</gene>
<proteinExistence type="predicted"/>
<dbReference type="EMBL" id="MU795154">
    <property type="protein sequence ID" value="KAJ3809499.1"/>
    <property type="molecule type" value="Genomic_DNA"/>
</dbReference>
<reference evidence="1" key="1">
    <citation type="submission" date="2022-09" db="EMBL/GenBank/DDBJ databases">
        <title>A Global Phylogenomic Analysis of the Shiitake Genus Lentinula.</title>
        <authorList>
            <consortium name="DOE Joint Genome Institute"/>
            <person name="Sierra-Patev S."/>
            <person name="Min B."/>
            <person name="Naranjo-Ortiz M."/>
            <person name="Looney B."/>
            <person name="Konkel Z."/>
            <person name="Slot J.C."/>
            <person name="Sakamoto Y."/>
            <person name="Steenwyk J.L."/>
            <person name="Rokas A."/>
            <person name="Carro J."/>
            <person name="Camarero S."/>
            <person name="Ferreira P."/>
            <person name="Molpeceres G."/>
            <person name="Ruiz-Duenas F.J."/>
            <person name="Serrano A."/>
            <person name="Henrissat B."/>
            <person name="Drula E."/>
            <person name="Hughes K.W."/>
            <person name="Mata J.L."/>
            <person name="Ishikawa N.K."/>
            <person name="Vargas-Isla R."/>
            <person name="Ushijima S."/>
            <person name="Smith C.A."/>
            <person name="Ahrendt S."/>
            <person name="Andreopoulos W."/>
            <person name="He G."/>
            <person name="Labutti K."/>
            <person name="Lipzen A."/>
            <person name="Ng V."/>
            <person name="Riley R."/>
            <person name="Sandor L."/>
            <person name="Barry K."/>
            <person name="Martinez A.T."/>
            <person name="Xiao Y."/>
            <person name="Gibbons J.G."/>
            <person name="Terashima K."/>
            <person name="Grigoriev I.V."/>
            <person name="Hibbett D.S."/>
        </authorList>
    </citation>
    <scope>NUCLEOTIDE SEQUENCE</scope>
    <source>
        <strain evidence="1">TMI1499</strain>
    </source>
</reference>
<evidence type="ECO:0000313" key="2">
    <source>
        <dbReference type="Proteomes" id="UP001163835"/>
    </source>
</evidence>
<name>A0ACC1TXI1_9AGAR</name>
<feature type="non-terminal residue" evidence="1">
    <location>
        <position position="230"/>
    </location>
</feature>
<comment type="caution">
    <text evidence="1">The sequence shown here is derived from an EMBL/GenBank/DDBJ whole genome shotgun (WGS) entry which is preliminary data.</text>
</comment>